<dbReference type="InterPro" id="IPR036921">
    <property type="entry name" value="PurM-like_N_sf"/>
</dbReference>
<reference evidence="4 5" key="1">
    <citation type="submission" date="2013-10" db="EMBL/GenBank/DDBJ databases">
        <authorList>
            <person name="Ichikawa N."/>
            <person name="Kimura A."/>
            <person name="Ohji S."/>
            <person name="Hosoyama A."/>
            <person name="Fujita N."/>
        </authorList>
    </citation>
    <scope>NUCLEOTIDE SEQUENCE [LARGE SCALE GENOMIC DNA]</scope>
    <source>
        <strain evidence="4 5">NBRC 102217</strain>
    </source>
</reference>
<comment type="similarity">
    <text evidence="1">Belongs to the HypE family.</text>
</comment>
<dbReference type="AlphaFoldDB" id="V5HK35"/>
<proteinExistence type="inferred from homology"/>
<dbReference type="GO" id="GO:0051604">
    <property type="term" value="P:protein maturation"/>
    <property type="evidence" value="ECO:0007669"/>
    <property type="project" value="TreeGrafter"/>
</dbReference>
<dbReference type="PANTHER" id="PTHR30303:SF0">
    <property type="entry name" value="CARBAMOYL DEHYDRATASE HYPE"/>
    <property type="match status" value="1"/>
</dbReference>
<dbReference type="NCBIfam" id="TIGR02124">
    <property type="entry name" value="hypE"/>
    <property type="match status" value="1"/>
</dbReference>
<evidence type="ECO:0000259" key="2">
    <source>
        <dbReference type="Pfam" id="PF00586"/>
    </source>
</evidence>
<dbReference type="Gene3D" id="3.30.1330.10">
    <property type="entry name" value="PurM-like, N-terminal domain"/>
    <property type="match status" value="1"/>
</dbReference>
<dbReference type="PIRSF" id="PIRSF005644">
    <property type="entry name" value="Hdrgns_mtr_HypE"/>
    <property type="match status" value="1"/>
</dbReference>
<dbReference type="InterPro" id="IPR011854">
    <property type="entry name" value="HypE"/>
</dbReference>
<gene>
    <name evidence="4" type="primary">hypE</name>
    <name evidence="4" type="ORF">VHA01S_024_00140</name>
</gene>
<organism evidence="4 5">
    <name type="scientific">Vibrio halioticoli NBRC 102217</name>
    <dbReference type="NCBI Taxonomy" id="1219072"/>
    <lineage>
        <taxon>Bacteria</taxon>
        <taxon>Pseudomonadati</taxon>
        <taxon>Pseudomonadota</taxon>
        <taxon>Gammaproteobacteria</taxon>
        <taxon>Vibrionales</taxon>
        <taxon>Vibrionaceae</taxon>
        <taxon>Vibrio</taxon>
    </lineage>
</organism>
<sequence length="341" mass="36201">MIKMLNLITLEHGSGGKKMQSLIHELFLRHFDNEQLNSQEDQARIPFDTLIAQGDRLAFTTDSFVIDPIFFPGGNIGKLAVCGTVNDLAVGGAIPKYLSVGFILEEGLPIQDLEQIVIAMAQTAKEAGVTIVTGDTKVVAKGACDKIFINTSGIGVIPKPLQIGARQIKAGDKIIVNGTLGDHAVAILQARNELALSGSIKSDCAPLNLLTQPLLAQPGVHAMRDATRGGVAAVCNEIADMTKLGMLIKETALPLHPEVTAVSEILGLDPLLMANEGKAVIFVESAEADALLAHLRTLPYSDNAAIIGEVVDSVEGVFIESLYGARKKLLMPTGEQLPRIC</sequence>
<dbReference type="PANTHER" id="PTHR30303">
    <property type="entry name" value="HYDROGENASE ISOENZYMES FORMATION PROTEIN HYPE"/>
    <property type="match status" value="1"/>
</dbReference>
<dbReference type="InterPro" id="IPR010918">
    <property type="entry name" value="PurM-like_C_dom"/>
</dbReference>
<protein>
    <submittedName>
        <fullName evidence="4">NiFe-hydrogenase maturation protein HypE</fullName>
    </submittedName>
</protein>
<evidence type="ECO:0000313" key="4">
    <source>
        <dbReference type="EMBL" id="GAD89620.1"/>
    </source>
</evidence>
<dbReference type="SUPFAM" id="SSF56042">
    <property type="entry name" value="PurM C-terminal domain-like"/>
    <property type="match status" value="1"/>
</dbReference>
<dbReference type="EMBL" id="BAUJ01000024">
    <property type="protein sequence ID" value="GAD89620.1"/>
    <property type="molecule type" value="Genomic_DNA"/>
</dbReference>
<dbReference type="Gene3D" id="3.90.650.10">
    <property type="entry name" value="PurM-like C-terminal domain"/>
    <property type="match status" value="1"/>
</dbReference>
<evidence type="ECO:0000313" key="5">
    <source>
        <dbReference type="Proteomes" id="UP000017800"/>
    </source>
</evidence>
<dbReference type="eggNOG" id="COG0309">
    <property type="taxonomic scope" value="Bacteria"/>
</dbReference>
<evidence type="ECO:0000256" key="1">
    <source>
        <dbReference type="ARBA" id="ARBA00006243"/>
    </source>
</evidence>
<feature type="domain" description="PurM-like N-terminal" evidence="2">
    <location>
        <begin position="51"/>
        <end position="157"/>
    </location>
</feature>
<name>V5HK35_9VIBR</name>
<dbReference type="SUPFAM" id="SSF55326">
    <property type="entry name" value="PurM N-terminal domain-like"/>
    <property type="match status" value="1"/>
</dbReference>
<dbReference type="Pfam" id="PF00586">
    <property type="entry name" value="AIRS"/>
    <property type="match status" value="1"/>
</dbReference>
<comment type="caution">
    <text evidence="4">The sequence shown here is derived from an EMBL/GenBank/DDBJ whole genome shotgun (WGS) entry which is preliminary data.</text>
</comment>
<dbReference type="Proteomes" id="UP000017800">
    <property type="component" value="Unassembled WGS sequence"/>
</dbReference>
<evidence type="ECO:0000259" key="3">
    <source>
        <dbReference type="Pfam" id="PF02769"/>
    </source>
</evidence>
<accession>V5HK35</accession>
<dbReference type="CDD" id="cd02197">
    <property type="entry name" value="HypE"/>
    <property type="match status" value="1"/>
</dbReference>
<dbReference type="InterPro" id="IPR016188">
    <property type="entry name" value="PurM-like_N"/>
</dbReference>
<keyword evidence="5" id="KW-1185">Reference proteome</keyword>
<reference evidence="4 5" key="2">
    <citation type="submission" date="2013-11" db="EMBL/GenBank/DDBJ databases">
        <title>Whole genome shotgun sequence of Vibrio halioticoli NBRC 102217.</title>
        <authorList>
            <person name="Isaki S."/>
            <person name="Kimura A."/>
            <person name="Ohji S."/>
            <person name="Hosoyama A."/>
            <person name="Fujita N."/>
            <person name="Hashimoto M."/>
            <person name="Hosoyama Y."/>
            <person name="Yamazoe A."/>
        </authorList>
    </citation>
    <scope>NUCLEOTIDE SEQUENCE [LARGE SCALE GENOMIC DNA]</scope>
    <source>
        <strain evidence="4 5">NBRC 102217</strain>
    </source>
</reference>
<dbReference type="InterPro" id="IPR036676">
    <property type="entry name" value="PurM-like_C_sf"/>
</dbReference>
<dbReference type="Pfam" id="PF02769">
    <property type="entry name" value="AIRS_C"/>
    <property type="match status" value="1"/>
</dbReference>
<feature type="domain" description="PurM-like C-terminal" evidence="3">
    <location>
        <begin position="169"/>
        <end position="315"/>
    </location>
</feature>
<dbReference type="FunFam" id="3.30.1330.10:FF:000015">
    <property type="entry name" value="Hydrogenase expression/formation protein HypE"/>
    <property type="match status" value="1"/>
</dbReference>